<feature type="compositionally biased region" description="Basic and acidic residues" evidence="1">
    <location>
        <begin position="1"/>
        <end position="17"/>
    </location>
</feature>
<gene>
    <name evidence="2" type="ORF">SBRY_60279</name>
</gene>
<dbReference type="Proteomes" id="UP001153328">
    <property type="component" value="Unassembled WGS sequence"/>
</dbReference>
<keyword evidence="3" id="KW-1185">Reference proteome</keyword>
<feature type="region of interest" description="Disordered" evidence="1">
    <location>
        <begin position="1"/>
        <end position="84"/>
    </location>
</feature>
<proteinExistence type="predicted"/>
<name>A0A9W4MK51_9ACTN</name>
<accession>A0A9W4MK51</accession>
<evidence type="ECO:0000313" key="3">
    <source>
        <dbReference type="Proteomes" id="UP001153328"/>
    </source>
</evidence>
<sequence>MDRPAADHDPAGHRGDGPDDGTAAAARPRPVHGPRPGVRPGSDRHPHPAGAARLGLTALSSPGGSPVPARGRMTGRSARRKLAA</sequence>
<dbReference type="GO" id="GO:0004016">
    <property type="term" value="F:adenylate cyclase activity"/>
    <property type="evidence" value="ECO:0007669"/>
    <property type="project" value="UniProtKB-EC"/>
</dbReference>
<dbReference type="AlphaFoldDB" id="A0A9W4MK51"/>
<reference evidence="2" key="1">
    <citation type="submission" date="2021-06" db="EMBL/GenBank/DDBJ databases">
        <authorList>
            <person name="Arsene-Ploetze F."/>
        </authorList>
    </citation>
    <scope>NUCLEOTIDE SEQUENCE</scope>
    <source>
        <strain evidence="2">SBRY1</strain>
    </source>
</reference>
<protein>
    <submittedName>
        <fullName evidence="2">Adenylate cyclase</fullName>
        <ecNumber evidence="2">4.6.1.1</ecNumber>
    </submittedName>
</protein>
<dbReference type="EMBL" id="CAJVAX010000020">
    <property type="protein sequence ID" value="CAG7653839.1"/>
    <property type="molecule type" value="Genomic_DNA"/>
</dbReference>
<evidence type="ECO:0000256" key="1">
    <source>
        <dbReference type="SAM" id="MobiDB-lite"/>
    </source>
</evidence>
<evidence type="ECO:0000313" key="2">
    <source>
        <dbReference type="EMBL" id="CAG7653839.1"/>
    </source>
</evidence>
<comment type="caution">
    <text evidence="2">The sequence shown here is derived from an EMBL/GenBank/DDBJ whole genome shotgun (WGS) entry which is preliminary data.</text>
</comment>
<dbReference type="EC" id="4.6.1.1" evidence="2"/>
<organism evidence="2 3">
    <name type="scientific">Actinacidiphila bryophytorum</name>
    <dbReference type="NCBI Taxonomy" id="1436133"/>
    <lineage>
        <taxon>Bacteria</taxon>
        <taxon>Bacillati</taxon>
        <taxon>Actinomycetota</taxon>
        <taxon>Actinomycetes</taxon>
        <taxon>Kitasatosporales</taxon>
        <taxon>Streptomycetaceae</taxon>
        <taxon>Actinacidiphila</taxon>
    </lineage>
</organism>
<feature type="compositionally biased region" description="Low complexity" evidence="1">
    <location>
        <begin position="20"/>
        <end position="40"/>
    </location>
</feature>
<keyword evidence="2" id="KW-0456">Lyase</keyword>